<evidence type="ECO:0000313" key="3">
    <source>
        <dbReference type="Proteomes" id="UP001358586"/>
    </source>
</evidence>
<keyword evidence="3" id="KW-1185">Reference proteome</keyword>
<accession>A0ABR0NPG9</accession>
<keyword evidence="1" id="KW-1133">Transmembrane helix</keyword>
<gene>
    <name evidence="2" type="ORF">PVK06_030482</name>
</gene>
<dbReference type="EMBL" id="JARKNE010000009">
    <property type="protein sequence ID" value="KAK5802856.1"/>
    <property type="molecule type" value="Genomic_DNA"/>
</dbReference>
<evidence type="ECO:0000313" key="2">
    <source>
        <dbReference type="EMBL" id="KAK5802856.1"/>
    </source>
</evidence>
<comment type="caution">
    <text evidence="2">The sequence shown here is derived from an EMBL/GenBank/DDBJ whole genome shotgun (WGS) entry which is preliminary data.</text>
</comment>
<protein>
    <submittedName>
        <fullName evidence="2">Uncharacterized protein</fullName>
    </submittedName>
</protein>
<sequence length="109" mass="12561">MVSSFSSHLSSRPPPPLVFARSDLYTMSDRVDTSTASQIAPSPGNEAYTYAYNYVSHSVVLIHWLSYFVCFLIVGMQRWFKWLKWFMALVVNCFHILKELGKLNVHVVK</sequence>
<reference evidence="2 3" key="1">
    <citation type="submission" date="2023-03" db="EMBL/GenBank/DDBJ databases">
        <title>WGS of Gossypium arboreum.</title>
        <authorList>
            <person name="Yu D."/>
        </authorList>
    </citation>
    <scope>NUCLEOTIDE SEQUENCE [LARGE SCALE GENOMIC DNA]</scope>
    <source>
        <tissue evidence="2">Leaf</tissue>
    </source>
</reference>
<proteinExistence type="predicted"/>
<keyword evidence="1" id="KW-0812">Transmembrane</keyword>
<dbReference type="Proteomes" id="UP001358586">
    <property type="component" value="Chromosome 9"/>
</dbReference>
<keyword evidence="1" id="KW-0472">Membrane</keyword>
<name>A0ABR0NPG9_GOSAR</name>
<organism evidence="2 3">
    <name type="scientific">Gossypium arboreum</name>
    <name type="common">Tree cotton</name>
    <name type="synonym">Gossypium nanking</name>
    <dbReference type="NCBI Taxonomy" id="29729"/>
    <lineage>
        <taxon>Eukaryota</taxon>
        <taxon>Viridiplantae</taxon>
        <taxon>Streptophyta</taxon>
        <taxon>Embryophyta</taxon>
        <taxon>Tracheophyta</taxon>
        <taxon>Spermatophyta</taxon>
        <taxon>Magnoliopsida</taxon>
        <taxon>eudicotyledons</taxon>
        <taxon>Gunneridae</taxon>
        <taxon>Pentapetalae</taxon>
        <taxon>rosids</taxon>
        <taxon>malvids</taxon>
        <taxon>Malvales</taxon>
        <taxon>Malvaceae</taxon>
        <taxon>Malvoideae</taxon>
        <taxon>Gossypium</taxon>
    </lineage>
</organism>
<evidence type="ECO:0000256" key="1">
    <source>
        <dbReference type="SAM" id="Phobius"/>
    </source>
</evidence>
<feature type="transmembrane region" description="Helical" evidence="1">
    <location>
        <begin position="54"/>
        <end position="74"/>
    </location>
</feature>